<protein>
    <submittedName>
        <fullName evidence="1">Heme-binding protein</fullName>
    </submittedName>
</protein>
<sequence length="138" mass="14478">MLKEFKQLTLNAAKTIVEAAEKKAIEIKVPVVISVVDAGGNLVLMNRMDDAFVTSIDIANNKAFTAWALKQGTHELSEVVQPGNSLYGLGLTNQCRIITFGGGLPIIIDGQVVGAVGVSGGTVEEDLAIATAGRDIIK</sequence>
<dbReference type="OrthoDB" id="9778896at2"/>
<gene>
    <name evidence="1" type="ORF">GBZ86_06225</name>
</gene>
<proteinExistence type="predicted"/>
<dbReference type="EMBL" id="WHJC01000060">
    <property type="protein sequence ID" value="MPQ43353.1"/>
    <property type="molecule type" value="Genomic_DNA"/>
</dbReference>
<dbReference type="Proteomes" id="UP000430345">
    <property type="component" value="Unassembled WGS sequence"/>
</dbReference>
<dbReference type="InterPro" id="IPR038084">
    <property type="entry name" value="PduO/GlcC-like_sf"/>
</dbReference>
<dbReference type="AlphaFoldDB" id="A0A6I1MKU5"/>
<name>A0A6I1MKU5_9CLOT</name>
<evidence type="ECO:0000313" key="2">
    <source>
        <dbReference type="Proteomes" id="UP000430345"/>
    </source>
</evidence>
<dbReference type="PANTHER" id="PTHR34309">
    <property type="entry name" value="SLR1406 PROTEIN"/>
    <property type="match status" value="1"/>
</dbReference>
<evidence type="ECO:0000313" key="1">
    <source>
        <dbReference type="EMBL" id="MPQ43353.1"/>
    </source>
</evidence>
<dbReference type="Pfam" id="PF03928">
    <property type="entry name" value="HbpS-like"/>
    <property type="match status" value="1"/>
</dbReference>
<dbReference type="InterPro" id="IPR005624">
    <property type="entry name" value="PduO/GlcC-like"/>
</dbReference>
<dbReference type="InterPro" id="IPR052517">
    <property type="entry name" value="GlcG_carb_metab_protein"/>
</dbReference>
<dbReference type="PANTHER" id="PTHR34309:SF1">
    <property type="entry name" value="PROTEIN GLCG"/>
    <property type="match status" value="1"/>
</dbReference>
<reference evidence="1 2" key="1">
    <citation type="submission" date="2019-10" db="EMBL/GenBank/DDBJ databases">
        <title>The Genome Sequence of Clostridium tarantellae Isolated from Fish Brain.</title>
        <authorList>
            <person name="Bano L."/>
            <person name="Kiel M."/>
            <person name="Sales G."/>
            <person name="Doxey A.C."/>
            <person name="Mansfield M.J."/>
            <person name="Schiavone M."/>
            <person name="Rossetto O."/>
            <person name="Pirazzini M."/>
            <person name="Dobrindt U."/>
            <person name="Montecucco C."/>
        </authorList>
    </citation>
    <scope>NUCLEOTIDE SEQUENCE [LARGE SCALE GENOMIC DNA]</scope>
    <source>
        <strain evidence="1 2">DSM 3997</strain>
    </source>
</reference>
<accession>A0A6I1MKU5</accession>
<comment type="caution">
    <text evidence="1">The sequence shown here is derived from an EMBL/GenBank/DDBJ whole genome shotgun (WGS) entry which is preliminary data.</text>
</comment>
<organism evidence="1 2">
    <name type="scientific">Clostridium tarantellae</name>
    <dbReference type="NCBI Taxonomy" id="39493"/>
    <lineage>
        <taxon>Bacteria</taxon>
        <taxon>Bacillati</taxon>
        <taxon>Bacillota</taxon>
        <taxon>Clostridia</taxon>
        <taxon>Eubacteriales</taxon>
        <taxon>Clostridiaceae</taxon>
        <taxon>Clostridium</taxon>
    </lineage>
</organism>
<dbReference type="SUPFAM" id="SSF143744">
    <property type="entry name" value="GlcG-like"/>
    <property type="match status" value="1"/>
</dbReference>
<dbReference type="Gene3D" id="3.30.450.150">
    <property type="entry name" value="Haem-degrading domain"/>
    <property type="match status" value="1"/>
</dbReference>
<dbReference type="RefSeq" id="WP_152888803.1">
    <property type="nucleotide sequence ID" value="NZ_WHJC01000060.1"/>
</dbReference>
<keyword evidence="2" id="KW-1185">Reference proteome</keyword>